<dbReference type="CDD" id="cd19481">
    <property type="entry name" value="RecA-like_protease"/>
    <property type="match status" value="1"/>
</dbReference>
<dbReference type="SMART" id="SM00382">
    <property type="entry name" value="AAA"/>
    <property type="match status" value="1"/>
</dbReference>
<evidence type="ECO:0000256" key="1">
    <source>
        <dbReference type="ARBA" id="ARBA00006914"/>
    </source>
</evidence>
<name>A0A1T5DDJ1_9FLAO</name>
<dbReference type="InterPro" id="IPR003593">
    <property type="entry name" value="AAA+_ATPase"/>
</dbReference>
<dbReference type="EMBL" id="FUYL01000009">
    <property type="protein sequence ID" value="SKB69798.1"/>
    <property type="molecule type" value="Genomic_DNA"/>
</dbReference>
<dbReference type="GO" id="GO:0005524">
    <property type="term" value="F:ATP binding"/>
    <property type="evidence" value="ECO:0007669"/>
    <property type="project" value="UniProtKB-KW"/>
</dbReference>
<evidence type="ECO:0000256" key="2">
    <source>
        <dbReference type="ARBA" id="ARBA00022741"/>
    </source>
</evidence>
<gene>
    <name evidence="5" type="ORF">SAMN05660866_02848</name>
</gene>
<keyword evidence="6" id="KW-1185">Reference proteome</keyword>
<dbReference type="PANTHER" id="PTHR23073">
    <property type="entry name" value="26S PROTEASOME REGULATORY SUBUNIT"/>
    <property type="match status" value="1"/>
</dbReference>
<evidence type="ECO:0000256" key="3">
    <source>
        <dbReference type="ARBA" id="ARBA00022840"/>
    </source>
</evidence>
<comment type="similarity">
    <text evidence="1">Belongs to the AAA ATPase family.</text>
</comment>
<proteinExistence type="inferred from homology"/>
<organism evidence="5 6">
    <name type="scientific">Maribacter arcticus</name>
    <dbReference type="NCBI Taxonomy" id="561365"/>
    <lineage>
        <taxon>Bacteria</taxon>
        <taxon>Pseudomonadati</taxon>
        <taxon>Bacteroidota</taxon>
        <taxon>Flavobacteriia</taxon>
        <taxon>Flavobacteriales</taxon>
        <taxon>Flavobacteriaceae</taxon>
        <taxon>Maribacter</taxon>
    </lineage>
</organism>
<evidence type="ECO:0000259" key="4">
    <source>
        <dbReference type="SMART" id="SM00382"/>
    </source>
</evidence>
<dbReference type="GO" id="GO:0016887">
    <property type="term" value="F:ATP hydrolysis activity"/>
    <property type="evidence" value="ECO:0007669"/>
    <property type="project" value="InterPro"/>
</dbReference>
<dbReference type="Proteomes" id="UP000190339">
    <property type="component" value="Unassembled WGS sequence"/>
</dbReference>
<dbReference type="STRING" id="561365.SAMN05660866_02848"/>
<accession>A0A1T5DDJ1</accession>
<dbReference type="Gene3D" id="3.40.50.300">
    <property type="entry name" value="P-loop containing nucleotide triphosphate hydrolases"/>
    <property type="match status" value="1"/>
</dbReference>
<dbReference type="Pfam" id="PF00004">
    <property type="entry name" value="AAA"/>
    <property type="match status" value="1"/>
</dbReference>
<dbReference type="OrthoDB" id="7438987at2"/>
<protein>
    <submittedName>
        <fullName evidence="5">ATPase family associated with various cellular activities (AAA)</fullName>
    </submittedName>
</protein>
<dbReference type="RefSeq" id="WP_079513279.1">
    <property type="nucleotide sequence ID" value="NZ_FUYL01000009.1"/>
</dbReference>
<feature type="domain" description="AAA+ ATPase" evidence="4">
    <location>
        <begin position="58"/>
        <end position="190"/>
    </location>
</feature>
<evidence type="ECO:0000313" key="6">
    <source>
        <dbReference type="Proteomes" id="UP000190339"/>
    </source>
</evidence>
<dbReference type="InterPro" id="IPR003959">
    <property type="entry name" value="ATPase_AAA_core"/>
</dbReference>
<dbReference type="AlphaFoldDB" id="A0A1T5DDJ1"/>
<sequence>MPIESNSTFPAKLISTEMEWDDIVLDEGVLDQVMEIKNWLDYGSKIMNEWGLKKMIKPGYRALFYGPLGTGKTLTAMLLGKTSNRDVYKVDLSIIVSKYIGETEKNLARIFDMAQDKEWILFFDEADALFSKRTATDSSNDRLANQQTAYLLQRIEDFTGVVILASNLNINIDEAFSRRFQTMIHFPIPQPEERLQLWKNVFSANCTLDPGIDVHQIAEDYELTGGSIINIARYCALSVVKRNDTVVTKQELMTGIRREYKTKA</sequence>
<reference evidence="6" key="1">
    <citation type="submission" date="2017-02" db="EMBL/GenBank/DDBJ databases">
        <authorList>
            <person name="Varghese N."/>
            <person name="Submissions S."/>
        </authorList>
    </citation>
    <scope>NUCLEOTIDE SEQUENCE [LARGE SCALE GENOMIC DNA]</scope>
    <source>
        <strain evidence="6">DSM 23546</strain>
    </source>
</reference>
<dbReference type="InterPro" id="IPR050221">
    <property type="entry name" value="26S_Proteasome_ATPase"/>
</dbReference>
<keyword evidence="3" id="KW-0067">ATP-binding</keyword>
<keyword evidence="2" id="KW-0547">Nucleotide-binding</keyword>
<dbReference type="InterPro" id="IPR027417">
    <property type="entry name" value="P-loop_NTPase"/>
</dbReference>
<dbReference type="SUPFAM" id="SSF52540">
    <property type="entry name" value="P-loop containing nucleoside triphosphate hydrolases"/>
    <property type="match status" value="1"/>
</dbReference>
<evidence type="ECO:0000313" key="5">
    <source>
        <dbReference type="EMBL" id="SKB69798.1"/>
    </source>
</evidence>